<reference evidence="7" key="1">
    <citation type="submission" date="2016-01" db="EMBL/GenBank/DDBJ databases">
        <authorList>
            <person name="Peeters C."/>
        </authorList>
    </citation>
    <scope>NUCLEOTIDE SEQUENCE [LARGE SCALE GENOMIC DNA]</scope>
    <source>
        <strain evidence="7">LMG 22940</strain>
    </source>
</reference>
<dbReference type="CDD" id="cd04235">
    <property type="entry name" value="AAK_CK"/>
    <property type="match status" value="1"/>
</dbReference>
<dbReference type="Proteomes" id="UP000054770">
    <property type="component" value="Unassembled WGS sequence"/>
</dbReference>
<dbReference type="PIRSF" id="PIRSF000723">
    <property type="entry name" value="Carbamate_kin"/>
    <property type="match status" value="1"/>
</dbReference>
<evidence type="ECO:0000313" key="8">
    <source>
        <dbReference type="Proteomes" id="UP000054770"/>
    </source>
</evidence>
<dbReference type="InterPro" id="IPR003964">
    <property type="entry name" value="Carb_kinase"/>
</dbReference>
<sequence>MRILVALGGNALLRRDEPLTISNQINNIRKAAQQLARLADGHQLIVAHGNGPQVGLLALQAAAANADATPLDVLDAESEGMIGYLIEQELANAIPLTRPVATLLTRVAVAADDPAFEHPTKPIGPVYEQSEAKRLAVANGWKIAPDGAGFRRVVASPKPRCFMELQPIRCLLDHGTIVIAAGGGGIPVTVGADGRTCAGIEAVIDKDLCAALLATEVDADILLIVTDVDAVYLDWRTAHQRPLREGTVSELRTRSFAAGSMGPKVQAACDFVQQTGRPAVIGALERIEEMLSGAAGTRIVSDG</sequence>
<dbReference type="GO" id="GO:0019546">
    <property type="term" value="P:L-arginine deiminase pathway"/>
    <property type="evidence" value="ECO:0007669"/>
    <property type="project" value="TreeGrafter"/>
</dbReference>
<keyword evidence="3 5" id="KW-0418">Kinase</keyword>
<evidence type="ECO:0000313" key="7">
    <source>
        <dbReference type="EMBL" id="SAL84634.1"/>
    </source>
</evidence>
<name>A0A158KU71_9BURK</name>
<dbReference type="InterPro" id="IPR001048">
    <property type="entry name" value="Asp/Glu/Uridylate_kinase"/>
</dbReference>
<comment type="caution">
    <text evidence="7">The sequence shown here is derived from an EMBL/GenBank/DDBJ whole genome shotgun (WGS) entry which is preliminary data.</text>
</comment>
<evidence type="ECO:0000256" key="2">
    <source>
        <dbReference type="ARBA" id="ARBA00022679"/>
    </source>
</evidence>
<evidence type="ECO:0000256" key="5">
    <source>
        <dbReference type="PIRNR" id="PIRNR000723"/>
    </source>
</evidence>
<dbReference type="FunFam" id="3.40.1160.10:FF:000007">
    <property type="entry name" value="Carbamate kinase"/>
    <property type="match status" value="1"/>
</dbReference>
<dbReference type="NCBIfam" id="TIGR00746">
    <property type="entry name" value="arcC"/>
    <property type="match status" value="1"/>
</dbReference>
<evidence type="ECO:0000256" key="3">
    <source>
        <dbReference type="ARBA" id="ARBA00022777"/>
    </source>
</evidence>
<dbReference type="RefSeq" id="WP_087649203.1">
    <property type="nucleotide sequence ID" value="NZ_FCON02000165.1"/>
</dbReference>
<proteinExistence type="inferred from homology"/>
<feature type="domain" description="Aspartate/glutamate/uridylate kinase" evidence="6">
    <location>
        <begin position="1"/>
        <end position="281"/>
    </location>
</feature>
<keyword evidence="8" id="KW-1185">Reference proteome</keyword>
<dbReference type="Pfam" id="PF00696">
    <property type="entry name" value="AA_kinase"/>
    <property type="match status" value="1"/>
</dbReference>
<dbReference type="GO" id="GO:0005829">
    <property type="term" value="C:cytosol"/>
    <property type="evidence" value="ECO:0007669"/>
    <property type="project" value="TreeGrafter"/>
</dbReference>
<dbReference type="OrthoDB" id="9766717at2"/>
<dbReference type="PANTHER" id="PTHR30409:SF1">
    <property type="entry name" value="CARBAMATE KINASE-RELATED"/>
    <property type="match status" value="1"/>
</dbReference>
<dbReference type="PANTHER" id="PTHR30409">
    <property type="entry name" value="CARBAMATE KINASE"/>
    <property type="match status" value="1"/>
</dbReference>
<evidence type="ECO:0000259" key="6">
    <source>
        <dbReference type="Pfam" id="PF00696"/>
    </source>
</evidence>
<gene>
    <name evidence="7" type="ORF">AWB68_07380</name>
</gene>
<dbReference type="PRINTS" id="PR01469">
    <property type="entry name" value="CARBMTKINASE"/>
</dbReference>
<comment type="similarity">
    <text evidence="1 5">Belongs to the carbamate kinase family.</text>
</comment>
<accession>A0A158KU71</accession>
<organism evidence="7 8">
    <name type="scientific">Caballeronia choica</name>
    <dbReference type="NCBI Taxonomy" id="326476"/>
    <lineage>
        <taxon>Bacteria</taxon>
        <taxon>Pseudomonadati</taxon>
        <taxon>Pseudomonadota</taxon>
        <taxon>Betaproteobacteria</taxon>
        <taxon>Burkholderiales</taxon>
        <taxon>Burkholderiaceae</taxon>
        <taxon>Caballeronia</taxon>
    </lineage>
</organism>
<evidence type="ECO:0000256" key="1">
    <source>
        <dbReference type="ARBA" id="ARBA00011066"/>
    </source>
</evidence>
<dbReference type="EMBL" id="FCON02000165">
    <property type="protein sequence ID" value="SAL84634.1"/>
    <property type="molecule type" value="Genomic_DNA"/>
</dbReference>
<protein>
    <recommendedName>
        <fullName evidence="4 5">Carbamate kinase</fullName>
    </recommendedName>
</protein>
<dbReference type="InterPro" id="IPR036393">
    <property type="entry name" value="AceGlu_kinase-like_sf"/>
</dbReference>
<dbReference type="AlphaFoldDB" id="A0A158KU71"/>
<dbReference type="NCBIfam" id="NF009008">
    <property type="entry name" value="PRK12354.1"/>
    <property type="match status" value="1"/>
</dbReference>
<evidence type="ECO:0000256" key="4">
    <source>
        <dbReference type="NCBIfam" id="TIGR00746"/>
    </source>
</evidence>
<dbReference type="Gene3D" id="3.40.1160.10">
    <property type="entry name" value="Acetylglutamate kinase-like"/>
    <property type="match status" value="1"/>
</dbReference>
<dbReference type="GO" id="GO:0008804">
    <property type="term" value="F:carbamate kinase activity"/>
    <property type="evidence" value="ECO:0007669"/>
    <property type="project" value="UniProtKB-UniRule"/>
</dbReference>
<dbReference type="SUPFAM" id="SSF53633">
    <property type="entry name" value="Carbamate kinase-like"/>
    <property type="match status" value="1"/>
</dbReference>
<keyword evidence="2 5" id="KW-0808">Transferase</keyword>